<proteinExistence type="predicted"/>
<organism evidence="1">
    <name type="scientific">Beta vulgaris</name>
    <name type="common">Sugar beet</name>
    <dbReference type="NCBI Taxonomy" id="161934"/>
    <lineage>
        <taxon>Eukaryota</taxon>
        <taxon>Viridiplantae</taxon>
        <taxon>Streptophyta</taxon>
        <taxon>Embryophyta</taxon>
        <taxon>Tracheophyta</taxon>
        <taxon>Spermatophyta</taxon>
        <taxon>Magnoliopsida</taxon>
        <taxon>eudicotyledons</taxon>
        <taxon>Gunneridae</taxon>
        <taxon>Pentapetalae</taxon>
        <taxon>Caryophyllales</taxon>
        <taxon>Chenopodiaceae</taxon>
        <taxon>Betoideae</taxon>
        <taxon>Beta</taxon>
    </lineage>
</organism>
<dbReference type="PANTHER" id="PTHR35317">
    <property type="entry name" value="OS04G0629600 PROTEIN"/>
    <property type="match status" value="1"/>
</dbReference>
<dbReference type="EMBL" id="GU057342">
    <property type="protein sequence ID" value="ACY01936.1"/>
    <property type="molecule type" value="Genomic_DNA"/>
</dbReference>
<evidence type="ECO:0008006" key="2">
    <source>
        <dbReference type="Google" id="ProtNLM"/>
    </source>
</evidence>
<accession>E2DN03</accession>
<protein>
    <recommendedName>
        <fullName evidence="2">DUF4219 domain-containing protein</fullName>
    </recommendedName>
</protein>
<dbReference type="AlphaFoldDB" id="E2DN03"/>
<name>E2DN03_BETVU</name>
<dbReference type="PANTHER" id="PTHR35317:SF35">
    <property type="entry name" value="DUF4219 DOMAIN-CONTAINING PROTEIN"/>
    <property type="match status" value="1"/>
</dbReference>
<sequence length="252" mass="28828">MSINSITRNSQPSIPIFKGEKYHLWSVKMQTLFKSQELWDIVECGYEEPNESPAEPNQKLRENRKKDAKALCFIQSAVDDDIFPRISTAKTSKDAWEIIKHEYRGDKKVISVKLQFLRSEFESLQMKDKEPIQGYLSKVSAIINQMKSYGEEISSQAIVSKVLRSLNPSFDNVVAAIEESKDLSTYTFDELMCSLLSHEVRIKKSKDEEVEEKAFQVQGQEMVEVEVEVKVVVVMVEVLMVAVVVEKKVVVV</sequence>
<dbReference type="Pfam" id="PF14223">
    <property type="entry name" value="Retrotran_gag_2"/>
    <property type="match status" value="1"/>
</dbReference>
<evidence type="ECO:0000313" key="1">
    <source>
        <dbReference type="EMBL" id="ACY01936.1"/>
    </source>
</evidence>
<reference evidence="1" key="1">
    <citation type="submission" date="2009-09" db="EMBL/GenBank/DDBJ databases">
        <title>A Sugarbeat Map3k of the Type That Positively Controls R Gene Disease Resistance.</title>
        <authorList>
            <person name="Shao J.Y."/>
            <person name="Kuykendall L.D."/>
            <person name="Naegel R."/>
            <person name="McGrath J.M."/>
        </authorList>
    </citation>
    <scope>NUCLEOTIDE SEQUENCE</scope>
</reference>